<evidence type="ECO:0000313" key="3">
    <source>
        <dbReference type="Proteomes" id="UP001604277"/>
    </source>
</evidence>
<dbReference type="Proteomes" id="UP001604277">
    <property type="component" value="Unassembled WGS sequence"/>
</dbReference>
<sequence length="127" mass="14423">MMRPLLDQRDVYAAHQHNEELTADTSMTLVQTRQRSEGDDSMNTHLGSEKEDLQLKVESLTASKTTIKSKLQAVTEEVGMMDLRMAFADAERRGAVAMRRMVEEKTLVIFFLTPSLYTGTIKHLYEG</sequence>
<evidence type="ECO:0000256" key="1">
    <source>
        <dbReference type="SAM" id="MobiDB-lite"/>
    </source>
</evidence>
<organism evidence="2 3">
    <name type="scientific">Forsythia ovata</name>
    <dbReference type="NCBI Taxonomy" id="205694"/>
    <lineage>
        <taxon>Eukaryota</taxon>
        <taxon>Viridiplantae</taxon>
        <taxon>Streptophyta</taxon>
        <taxon>Embryophyta</taxon>
        <taxon>Tracheophyta</taxon>
        <taxon>Spermatophyta</taxon>
        <taxon>Magnoliopsida</taxon>
        <taxon>eudicotyledons</taxon>
        <taxon>Gunneridae</taxon>
        <taxon>Pentapetalae</taxon>
        <taxon>asterids</taxon>
        <taxon>lamiids</taxon>
        <taxon>Lamiales</taxon>
        <taxon>Oleaceae</taxon>
        <taxon>Forsythieae</taxon>
        <taxon>Forsythia</taxon>
    </lineage>
</organism>
<evidence type="ECO:0000313" key="2">
    <source>
        <dbReference type="EMBL" id="KAL2455225.1"/>
    </source>
</evidence>
<dbReference type="AlphaFoldDB" id="A0ABD1NUF0"/>
<proteinExistence type="predicted"/>
<dbReference type="EMBL" id="JBFOLJ010000129">
    <property type="protein sequence ID" value="KAL2455225.1"/>
    <property type="molecule type" value="Genomic_DNA"/>
</dbReference>
<accession>A0ABD1NUF0</accession>
<name>A0ABD1NUF0_9LAMI</name>
<keyword evidence="3" id="KW-1185">Reference proteome</keyword>
<reference evidence="3" key="1">
    <citation type="submission" date="2024-07" db="EMBL/GenBank/DDBJ databases">
        <title>Two chromosome-level genome assemblies of Korean endemic species Abeliophyllum distichum and Forsythia ovata (Oleaceae).</title>
        <authorList>
            <person name="Jang H."/>
        </authorList>
    </citation>
    <scope>NUCLEOTIDE SEQUENCE [LARGE SCALE GENOMIC DNA]</scope>
</reference>
<gene>
    <name evidence="2" type="ORF">Fot_57712</name>
</gene>
<protein>
    <submittedName>
        <fullName evidence="2">Uncharacterized protein</fullName>
    </submittedName>
</protein>
<comment type="caution">
    <text evidence="2">The sequence shown here is derived from an EMBL/GenBank/DDBJ whole genome shotgun (WGS) entry which is preliminary data.</text>
</comment>
<feature type="region of interest" description="Disordered" evidence="1">
    <location>
        <begin position="33"/>
        <end position="52"/>
    </location>
</feature>